<organism evidence="3 4">
    <name type="scientific">Caedimonas varicaedens</name>
    <dbReference type="NCBI Taxonomy" id="1629334"/>
    <lineage>
        <taxon>Bacteria</taxon>
        <taxon>Pseudomonadati</taxon>
        <taxon>Pseudomonadota</taxon>
        <taxon>Alphaproteobacteria</taxon>
        <taxon>Holosporales</taxon>
        <taxon>Caedimonadaceae</taxon>
        <taxon>Caedimonas</taxon>
    </lineage>
</organism>
<feature type="transmembrane region" description="Helical" evidence="2">
    <location>
        <begin position="6"/>
        <end position="26"/>
    </location>
</feature>
<dbReference type="GO" id="GO:0008233">
    <property type="term" value="F:peptidase activity"/>
    <property type="evidence" value="ECO:0007669"/>
    <property type="project" value="UniProtKB-KW"/>
</dbReference>
<dbReference type="GO" id="GO:0006508">
    <property type="term" value="P:proteolysis"/>
    <property type="evidence" value="ECO:0007669"/>
    <property type="project" value="UniProtKB-KW"/>
</dbReference>
<evidence type="ECO:0000313" key="3">
    <source>
        <dbReference type="EMBL" id="GAO98288.1"/>
    </source>
</evidence>
<feature type="compositionally biased region" description="Basic and acidic residues" evidence="1">
    <location>
        <begin position="139"/>
        <end position="168"/>
    </location>
</feature>
<evidence type="ECO:0000313" key="4">
    <source>
        <dbReference type="Proteomes" id="UP000036771"/>
    </source>
</evidence>
<accession>A0A0K8MDI1</accession>
<keyword evidence="2" id="KW-1133">Transmembrane helix</keyword>
<keyword evidence="2" id="KW-0472">Membrane</keyword>
<name>A0A0K8MDI1_9PROT</name>
<feature type="region of interest" description="Disordered" evidence="1">
    <location>
        <begin position="50"/>
        <end position="170"/>
    </location>
</feature>
<dbReference type="PRINTS" id="PR01217">
    <property type="entry name" value="PRICHEXTENSN"/>
</dbReference>
<evidence type="ECO:0000256" key="2">
    <source>
        <dbReference type="SAM" id="Phobius"/>
    </source>
</evidence>
<feature type="compositionally biased region" description="Basic and acidic residues" evidence="1">
    <location>
        <begin position="58"/>
        <end position="77"/>
    </location>
</feature>
<proteinExistence type="predicted"/>
<dbReference type="EMBL" id="BBVC01000040">
    <property type="protein sequence ID" value="GAO98288.1"/>
    <property type="molecule type" value="Genomic_DNA"/>
</dbReference>
<feature type="compositionally biased region" description="Pro residues" evidence="1">
    <location>
        <begin position="78"/>
        <end position="119"/>
    </location>
</feature>
<evidence type="ECO:0000256" key="1">
    <source>
        <dbReference type="SAM" id="MobiDB-lite"/>
    </source>
</evidence>
<keyword evidence="4" id="KW-1185">Reference proteome</keyword>
<keyword evidence="3" id="KW-0645">Protease</keyword>
<keyword evidence="2" id="KW-0812">Transmembrane</keyword>
<sequence>MGRPALYSFLLHVVVFLLLFFGIPWFPKEQPEPMHAIPVEVMTIAEETMAPKPAVTPVKEEPKIEEKKPEPQPEPEKQTPPPSPAPEPEPQPQPEEPTPAPVAPPEPPTPEPLPTPDPAPKPEIKEPAPEPQAKPVPPKPKEKGKPKKQEKQEKPKDKKPEKKKKEDSFDSILKNLEDLKQKVDDDSDASTDPDAPAPARQVGKVGDALTMGEENLIRSYFLQCWNNITAGTQGADNLVTLILLTFTPDGTIKDAEIVDKRRLSTDPYYRSAAEAALRAAKDPRCAKPPIPSRILKKYSSIKLNFNP</sequence>
<gene>
    <name evidence="3" type="primary">iga</name>
    <name evidence="3" type="ORF">Cva_00937</name>
</gene>
<feature type="compositionally biased region" description="Pro residues" evidence="1">
    <location>
        <begin position="129"/>
        <end position="138"/>
    </location>
</feature>
<dbReference type="AlphaFoldDB" id="A0A0K8MDI1"/>
<reference evidence="3 4" key="1">
    <citation type="submission" date="2015-03" db="EMBL/GenBank/DDBJ databases">
        <title>Caedibacter varicaedens, whole genome shotgun sequence.</title>
        <authorList>
            <person name="Suzuki H."/>
            <person name="Dapper A.L."/>
            <person name="Gibson A.K."/>
            <person name="Jackson C."/>
            <person name="Lee H."/>
            <person name="Pejaver V.R."/>
            <person name="Doak T."/>
            <person name="Lynch M."/>
        </authorList>
    </citation>
    <scope>NUCLEOTIDE SEQUENCE [LARGE SCALE GENOMIC DNA]</scope>
</reference>
<dbReference type="Proteomes" id="UP000036771">
    <property type="component" value="Unassembled WGS sequence"/>
</dbReference>
<comment type="caution">
    <text evidence="3">The sequence shown here is derived from an EMBL/GenBank/DDBJ whole genome shotgun (WGS) entry which is preliminary data.</text>
</comment>
<keyword evidence="3" id="KW-0378">Hydrolase</keyword>
<dbReference type="STRING" id="1629334.Cva_00937"/>
<feature type="region of interest" description="Disordered" evidence="1">
    <location>
        <begin position="182"/>
        <end position="204"/>
    </location>
</feature>
<dbReference type="Gene3D" id="3.30.1150.10">
    <property type="match status" value="1"/>
</dbReference>
<protein>
    <submittedName>
        <fullName evidence="3">Immunoglobulin A1 protease autotransporter</fullName>
    </submittedName>
</protein>